<proteinExistence type="predicted"/>
<name>A0ACB8BLR0_9AGAM</name>
<dbReference type="Proteomes" id="UP000790709">
    <property type="component" value="Unassembled WGS sequence"/>
</dbReference>
<reference evidence="1" key="1">
    <citation type="journal article" date="2021" name="New Phytol.">
        <title>Evolutionary innovations through gain and loss of genes in the ectomycorrhizal Boletales.</title>
        <authorList>
            <person name="Wu G."/>
            <person name="Miyauchi S."/>
            <person name="Morin E."/>
            <person name="Kuo A."/>
            <person name="Drula E."/>
            <person name="Varga T."/>
            <person name="Kohler A."/>
            <person name="Feng B."/>
            <person name="Cao Y."/>
            <person name="Lipzen A."/>
            <person name="Daum C."/>
            <person name="Hundley H."/>
            <person name="Pangilinan J."/>
            <person name="Johnson J."/>
            <person name="Barry K."/>
            <person name="LaButti K."/>
            <person name="Ng V."/>
            <person name="Ahrendt S."/>
            <person name="Min B."/>
            <person name="Choi I.G."/>
            <person name="Park H."/>
            <person name="Plett J.M."/>
            <person name="Magnuson J."/>
            <person name="Spatafora J.W."/>
            <person name="Nagy L.G."/>
            <person name="Henrissat B."/>
            <person name="Grigoriev I.V."/>
            <person name="Yang Z.L."/>
            <person name="Xu J."/>
            <person name="Martin F.M."/>
        </authorList>
    </citation>
    <scope>NUCLEOTIDE SEQUENCE</scope>
    <source>
        <strain evidence="1">KUC20120723A-06</strain>
    </source>
</reference>
<keyword evidence="2" id="KW-1185">Reference proteome</keyword>
<dbReference type="EMBL" id="MU266381">
    <property type="protein sequence ID" value="KAH7926544.1"/>
    <property type="molecule type" value="Genomic_DNA"/>
</dbReference>
<protein>
    <submittedName>
        <fullName evidence="1">Uncharacterized protein</fullName>
    </submittedName>
</protein>
<evidence type="ECO:0000313" key="2">
    <source>
        <dbReference type="Proteomes" id="UP000790709"/>
    </source>
</evidence>
<accession>A0ACB8BLR0</accession>
<comment type="caution">
    <text evidence="1">The sequence shown here is derived from an EMBL/GenBank/DDBJ whole genome shotgun (WGS) entry which is preliminary data.</text>
</comment>
<organism evidence="1 2">
    <name type="scientific">Leucogyrophana mollusca</name>
    <dbReference type="NCBI Taxonomy" id="85980"/>
    <lineage>
        <taxon>Eukaryota</taxon>
        <taxon>Fungi</taxon>
        <taxon>Dikarya</taxon>
        <taxon>Basidiomycota</taxon>
        <taxon>Agaricomycotina</taxon>
        <taxon>Agaricomycetes</taxon>
        <taxon>Agaricomycetidae</taxon>
        <taxon>Boletales</taxon>
        <taxon>Boletales incertae sedis</taxon>
        <taxon>Leucogyrophana</taxon>
    </lineage>
</organism>
<gene>
    <name evidence="1" type="ORF">BV22DRAFT_1118840</name>
</gene>
<evidence type="ECO:0000313" key="1">
    <source>
        <dbReference type="EMBL" id="KAH7926544.1"/>
    </source>
</evidence>
<sequence>MALSEKQVLGGQASPRFSANLPSRFSWSESSELQTTNRSLGGTRRGLKAFGGAAIRSASVLIRLVQIKKFLARNYLSDETSQQHPDIVEDLLELSGGSNCYPTHIRKPALRTVLHLVVEGQTAGLVRSVIQWPSEKIRMFINEIMACLPDGWVTTSRSDMHKELQTVYSSLVLDTFPGMRHGATYILEFIIAMSRQSEIAARAVLDAGFLCVIINCITYDRDIRRPDVTAGVVDKHWNTLLSTSVVALSSLASYSTCRTRIIGSPLYMLWPIRGWHDLKEMGLSSLKDLGPILPHLRSPTLLHSTELCAPVLRHPGEPLSGLLINENFDMIRTIFADHSLSAWWTIDYALGAELVRLAGISRHAEASRQAAGILIKCITMRTGMWDIFQEVLFISQIDTVERFFSHVITWCMGDGICQAGYGVAYSDTASTCPPIDPWERCLAFSIAAAKQKQAIIQALVRAGIVNLALFVPSDVFRMPSLNDVPDWQAVLYEIVHCYIAETGDKAGTAFSLEFLFTVDQSDELEKSCDTREADLLSLSSFGEDSHKRPSGQHNLSCAASQSDFLEPIAHFHGSYTLPPLVF</sequence>